<accession>B7LTE8</accession>
<sequence length="74" mass="8430">MLFLRQESMYASNLKNTRHASSCMCCDYGVHGPSMGLTLDGFVTHPCHLLKSSFWGFSRLSCNSKYDEYINLID</sequence>
<name>B7LTE8_ESCF3</name>
<gene>
    <name evidence="1" type="ordered locus">EFER_3534</name>
</gene>
<keyword evidence="2" id="KW-1185">Reference proteome</keyword>
<dbReference type="AlphaFoldDB" id="B7LTE8"/>
<proteinExistence type="predicted"/>
<protein>
    <submittedName>
        <fullName evidence="1">Uncharacterized protein</fullName>
    </submittedName>
</protein>
<organism evidence="1 2">
    <name type="scientific">Escherichia fergusonii (strain ATCC 35469 / DSM 13698 / CCUG 18766 / IAM 14443 / JCM 21226 / LMG 7866 / NBRC 102419 / NCTC 12128 / CDC 0568-73)</name>
    <dbReference type="NCBI Taxonomy" id="585054"/>
    <lineage>
        <taxon>Bacteria</taxon>
        <taxon>Pseudomonadati</taxon>
        <taxon>Pseudomonadota</taxon>
        <taxon>Gammaproteobacteria</taxon>
        <taxon>Enterobacterales</taxon>
        <taxon>Enterobacteriaceae</taxon>
        <taxon>Escherichia</taxon>
    </lineage>
</organism>
<dbReference type="KEGG" id="efe:EFER_3534"/>
<dbReference type="Proteomes" id="UP000000745">
    <property type="component" value="Chromosome"/>
</dbReference>
<dbReference type="EMBL" id="CU928158">
    <property type="protein sequence ID" value="CAQ91007.1"/>
    <property type="molecule type" value="Genomic_DNA"/>
</dbReference>
<reference evidence="2" key="1">
    <citation type="journal article" date="2009" name="PLoS Genet.">
        <title>Organised genome dynamics in the Escherichia coli species results in highly diverse adaptive paths.</title>
        <authorList>
            <person name="Touchon M."/>
            <person name="Hoede C."/>
            <person name="Tenaillon O."/>
            <person name="Barbe V."/>
            <person name="Baeriswyl S."/>
            <person name="Bidet P."/>
            <person name="Bingen E."/>
            <person name="Bonacorsi S."/>
            <person name="Bouchier C."/>
            <person name="Bouvet O."/>
            <person name="Calteau A."/>
            <person name="Chiapello H."/>
            <person name="Clermont O."/>
            <person name="Cruveiller S."/>
            <person name="Danchin A."/>
            <person name="Diard M."/>
            <person name="Dossat C."/>
            <person name="Karoui M.E."/>
            <person name="Frapy E."/>
            <person name="Garry L."/>
            <person name="Ghigo J.M."/>
            <person name="Gilles A.M."/>
            <person name="Johnson J."/>
            <person name="Le Bouguenec C."/>
            <person name="Lescat M."/>
            <person name="Mangenot S."/>
            <person name="Martinez-Jehanne V."/>
            <person name="Matic I."/>
            <person name="Nassif X."/>
            <person name="Oztas S."/>
            <person name="Petit M.A."/>
            <person name="Pichon C."/>
            <person name="Rouy Z."/>
            <person name="Ruf C.S."/>
            <person name="Schneider D."/>
            <person name="Tourret J."/>
            <person name="Vacherie B."/>
            <person name="Vallenet D."/>
            <person name="Medigue C."/>
            <person name="Rocha E.P.C."/>
            <person name="Denamur E."/>
        </authorList>
    </citation>
    <scope>NUCLEOTIDE SEQUENCE [LARGE SCALE GENOMIC DNA]</scope>
    <source>
        <strain evidence="2">ATCC 35469 / DSM 13698 / BCRC 15582 / CCUG 18766 / IAM 14443 / JCM 21226 / LMG 7866 / NBRC 102419 / NCTC 12128 / CDC 0568-73</strain>
    </source>
</reference>
<dbReference type="HOGENOM" id="CLU_2682259_0_0_6"/>
<evidence type="ECO:0000313" key="2">
    <source>
        <dbReference type="Proteomes" id="UP000000745"/>
    </source>
</evidence>
<evidence type="ECO:0000313" key="1">
    <source>
        <dbReference type="EMBL" id="CAQ91007.1"/>
    </source>
</evidence>